<keyword evidence="2" id="KW-0052">Apoplast</keyword>
<dbReference type="GO" id="GO:0048046">
    <property type="term" value="C:apoplast"/>
    <property type="evidence" value="ECO:0007669"/>
    <property type="project" value="UniProtKB-SubCell"/>
</dbReference>
<keyword evidence="4 6" id="KW-0732">Signal</keyword>
<gene>
    <name evidence="7" type="ORF">F3Y22_tig00110889pilonHSYRG00163</name>
</gene>
<feature type="signal peptide" evidence="6">
    <location>
        <begin position="1"/>
        <end position="18"/>
    </location>
</feature>
<keyword evidence="8" id="KW-1185">Reference proteome</keyword>
<name>A0A6A2ZK98_HIBSY</name>
<protein>
    <submittedName>
        <fullName evidence="7">Tho complex subunit 7/Mft1p</fullName>
    </submittedName>
</protein>
<evidence type="ECO:0000256" key="5">
    <source>
        <dbReference type="ARBA" id="ARBA00023591"/>
    </source>
</evidence>
<feature type="chain" id="PRO_5025401991" evidence="6">
    <location>
        <begin position="19"/>
        <end position="311"/>
    </location>
</feature>
<dbReference type="Pfam" id="PF04674">
    <property type="entry name" value="Phi_1"/>
    <property type="match status" value="1"/>
</dbReference>
<evidence type="ECO:0000256" key="2">
    <source>
        <dbReference type="ARBA" id="ARBA00022523"/>
    </source>
</evidence>
<dbReference type="PANTHER" id="PTHR31279:SF13">
    <property type="entry name" value="PROTEIN EXORDIUM-LIKE 6"/>
    <property type="match status" value="1"/>
</dbReference>
<dbReference type="PANTHER" id="PTHR31279">
    <property type="entry name" value="PROTEIN EXORDIUM-LIKE 5"/>
    <property type="match status" value="1"/>
</dbReference>
<reference evidence="7" key="1">
    <citation type="submission" date="2019-09" db="EMBL/GenBank/DDBJ databases">
        <title>Draft genome information of white flower Hibiscus syriacus.</title>
        <authorList>
            <person name="Kim Y.-M."/>
        </authorList>
    </citation>
    <scope>NUCLEOTIDE SEQUENCE [LARGE SCALE GENOMIC DNA]</scope>
    <source>
        <strain evidence="7">YM2019G1</strain>
    </source>
</reference>
<sequence length="311" mass="33591">MIIYLFLLLSLIPCISNGISFDPFTDKTEITYHGGPILTGKVNLMLIWYGDENDNVHKNLIRNFVKSLNKERKSATKKGQPQVKTWWKVVESYQSLLPGAKSGEPPDIKVVAEKQKSTNPKYGKVLTQQIIIPNLIEAVTHGDTGLLPVIIAARDVTVQGLCAGKCADKGVLENNQSYIVVGNPETECPGACGWPFFEADSGPKGPVLKPPNQNMAGDAMVAAFAGALVDTVLSPKNSGFFGGNEFEPFGPATVCRGIFGEDAAPGHPGKVLTDSKEGGNYNAIGNEGKRFLVPAIWNPKTKSCWTPMMKE</sequence>
<comment type="caution">
    <text evidence="7">The sequence shown here is derived from an EMBL/GenBank/DDBJ whole genome shotgun (WGS) entry which is preliminary data.</text>
</comment>
<evidence type="ECO:0000256" key="3">
    <source>
        <dbReference type="ARBA" id="ARBA00022525"/>
    </source>
</evidence>
<dbReference type="Proteomes" id="UP000436088">
    <property type="component" value="Unassembled WGS sequence"/>
</dbReference>
<evidence type="ECO:0000256" key="6">
    <source>
        <dbReference type="SAM" id="SignalP"/>
    </source>
</evidence>
<organism evidence="7 8">
    <name type="scientific">Hibiscus syriacus</name>
    <name type="common">Rose of Sharon</name>
    <dbReference type="NCBI Taxonomy" id="106335"/>
    <lineage>
        <taxon>Eukaryota</taxon>
        <taxon>Viridiplantae</taxon>
        <taxon>Streptophyta</taxon>
        <taxon>Embryophyta</taxon>
        <taxon>Tracheophyta</taxon>
        <taxon>Spermatophyta</taxon>
        <taxon>Magnoliopsida</taxon>
        <taxon>eudicotyledons</taxon>
        <taxon>Gunneridae</taxon>
        <taxon>Pentapetalae</taxon>
        <taxon>rosids</taxon>
        <taxon>malvids</taxon>
        <taxon>Malvales</taxon>
        <taxon>Malvaceae</taxon>
        <taxon>Malvoideae</taxon>
        <taxon>Hibiscus</taxon>
    </lineage>
</organism>
<dbReference type="InterPro" id="IPR006766">
    <property type="entry name" value="EXORDIUM-like"/>
</dbReference>
<evidence type="ECO:0000256" key="1">
    <source>
        <dbReference type="ARBA" id="ARBA00004271"/>
    </source>
</evidence>
<comment type="similarity">
    <text evidence="5">Belongs to the EXORDIUM family.</text>
</comment>
<dbReference type="AlphaFoldDB" id="A0A6A2ZK98"/>
<keyword evidence="3" id="KW-0964">Secreted</keyword>
<evidence type="ECO:0000313" key="8">
    <source>
        <dbReference type="Proteomes" id="UP000436088"/>
    </source>
</evidence>
<dbReference type="EMBL" id="VEPZ02001148">
    <property type="protein sequence ID" value="KAE8691592.1"/>
    <property type="molecule type" value="Genomic_DNA"/>
</dbReference>
<evidence type="ECO:0000313" key="7">
    <source>
        <dbReference type="EMBL" id="KAE8691592.1"/>
    </source>
</evidence>
<comment type="subcellular location">
    <subcellularLocation>
        <location evidence="1">Secreted</location>
        <location evidence="1">Extracellular space</location>
        <location evidence="1">Apoplast</location>
    </subcellularLocation>
</comment>
<proteinExistence type="inferred from homology"/>
<dbReference type="OrthoDB" id="47374at2759"/>
<accession>A0A6A2ZK98</accession>
<evidence type="ECO:0000256" key="4">
    <source>
        <dbReference type="ARBA" id="ARBA00022729"/>
    </source>
</evidence>